<keyword evidence="3" id="KW-0560">Oxidoreductase</keyword>
<dbReference type="EMBL" id="JARXRM010000025">
    <property type="protein sequence ID" value="MDH5822645.1"/>
    <property type="molecule type" value="Genomic_DNA"/>
</dbReference>
<dbReference type="PANTHER" id="PTHR13847:SF281">
    <property type="entry name" value="FAD DEPENDENT OXIDOREDUCTASE DOMAIN-CONTAINING PROTEIN"/>
    <property type="match status" value="1"/>
</dbReference>
<evidence type="ECO:0000256" key="5">
    <source>
        <dbReference type="ARBA" id="ARBA00023014"/>
    </source>
</evidence>
<keyword evidence="4" id="KW-0408">Iron</keyword>
<proteinExistence type="predicted"/>
<dbReference type="RefSeq" id="WP_280573587.1">
    <property type="nucleotide sequence ID" value="NZ_JARXRM010000025.1"/>
</dbReference>
<evidence type="ECO:0000256" key="4">
    <source>
        <dbReference type="ARBA" id="ARBA00023004"/>
    </source>
</evidence>
<protein>
    <submittedName>
        <fullName evidence="8">FAD-dependent oxidoreductase</fullName>
    </submittedName>
</protein>
<accession>A0ABT6J735</accession>
<evidence type="ECO:0000256" key="6">
    <source>
        <dbReference type="ARBA" id="ARBA00023157"/>
    </source>
</evidence>
<dbReference type="Pfam" id="PF00355">
    <property type="entry name" value="Rieske"/>
    <property type="match status" value="1"/>
</dbReference>
<organism evidence="8 9">
    <name type="scientific">Luteimonas endophytica</name>
    <dbReference type="NCBI Taxonomy" id="3042023"/>
    <lineage>
        <taxon>Bacteria</taxon>
        <taxon>Pseudomonadati</taxon>
        <taxon>Pseudomonadota</taxon>
        <taxon>Gammaproteobacteria</taxon>
        <taxon>Lysobacterales</taxon>
        <taxon>Lysobacteraceae</taxon>
        <taxon>Luteimonas</taxon>
    </lineage>
</organism>
<dbReference type="InterPro" id="IPR005805">
    <property type="entry name" value="Rieske_Fe-S_prot_C"/>
</dbReference>
<evidence type="ECO:0000256" key="3">
    <source>
        <dbReference type="ARBA" id="ARBA00023002"/>
    </source>
</evidence>
<feature type="domain" description="Rieske" evidence="7">
    <location>
        <begin position="421"/>
        <end position="505"/>
    </location>
</feature>
<dbReference type="SUPFAM" id="SSF51905">
    <property type="entry name" value="FAD/NAD(P)-binding domain"/>
    <property type="match status" value="1"/>
</dbReference>
<keyword evidence="9" id="KW-1185">Reference proteome</keyword>
<dbReference type="Pfam" id="PF01266">
    <property type="entry name" value="DAO"/>
    <property type="match status" value="1"/>
</dbReference>
<dbReference type="InterPro" id="IPR006076">
    <property type="entry name" value="FAD-dep_OxRdtase"/>
</dbReference>
<dbReference type="InterPro" id="IPR036188">
    <property type="entry name" value="FAD/NAD-bd_sf"/>
</dbReference>
<keyword evidence="5" id="KW-0411">Iron-sulfur</keyword>
<dbReference type="Proteomes" id="UP001156940">
    <property type="component" value="Unassembled WGS sequence"/>
</dbReference>
<dbReference type="InterPro" id="IPR017941">
    <property type="entry name" value="Rieske_2Fe-2S"/>
</dbReference>
<keyword evidence="6" id="KW-1015">Disulfide bond</keyword>
<evidence type="ECO:0000256" key="1">
    <source>
        <dbReference type="ARBA" id="ARBA00022714"/>
    </source>
</evidence>
<comment type="caution">
    <text evidence="8">The sequence shown here is derived from an EMBL/GenBank/DDBJ whole genome shotgun (WGS) entry which is preliminary data.</text>
</comment>
<reference evidence="8 9" key="1">
    <citation type="submission" date="2023-04" db="EMBL/GenBank/DDBJ databases">
        <title>Luteimonas endophyticus RD2P54.</title>
        <authorList>
            <person name="Sun J.-Q."/>
        </authorList>
    </citation>
    <scope>NUCLEOTIDE SEQUENCE [LARGE SCALE GENOMIC DNA]</scope>
    <source>
        <strain evidence="8 9">RD2P54</strain>
    </source>
</reference>
<evidence type="ECO:0000256" key="2">
    <source>
        <dbReference type="ARBA" id="ARBA00022723"/>
    </source>
</evidence>
<evidence type="ECO:0000313" key="9">
    <source>
        <dbReference type="Proteomes" id="UP001156940"/>
    </source>
</evidence>
<dbReference type="SUPFAM" id="SSF50022">
    <property type="entry name" value="ISP domain"/>
    <property type="match status" value="1"/>
</dbReference>
<dbReference type="Gene3D" id="3.30.9.10">
    <property type="entry name" value="D-Amino Acid Oxidase, subunit A, domain 2"/>
    <property type="match status" value="1"/>
</dbReference>
<dbReference type="Gene3D" id="3.50.50.60">
    <property type="entry name" value="FAD/NAD(P)-binding domain"/>
    <property type="match status" value="1"/>
</dbReference>
<name>A0ABT6J735_9GAMM</name>
<dbReference type="PANTHER" id="PTHR13847">
    <property type="entry name" value="SARCOSINE DEHYDROGENASE-RELATED"/>
    <property type="match status" value="1"/>
</dbReference>
<keyword evidence="1" id="KW-0001">2Fe-2S</keyword>
<evidence type="ECO:0000259" key="7">
    <source>
        <dbReference type="PROSITE" id="PS51296"/>
    </source>
</evidence>
<dbReference type="InterPro" id="IPR036922">
    <property type="entry name" value="Rieske_2Fe-2S_sf"/>
</dbReference>
<sequence>MTTGNARTLPVWDRLPAFERRLAGDMPAEQVPDVLVIGAGVAGMTTALRLAQEGREVVVIDREGPGAGETLRSTAHLASALDDRFYHLARWHGADGARQAAASHAAAIDWVERFAAENGGCGFRRVPGYLFPHDGNDSRLRRELEAARDAGLAVELLDDGVPGVPAMRPALRFSGQARIDIDAYLGALVAAAQAAGVRCFRAEAVEVKGGQRPVAHLAEGVALHAGAIVLATNVPFHEAVAIHTKQAAYRSYVVAASLPAEAVPDALFWDDGDPYHYVRLVDARDGGAPLLIVGGADHKTGQNEDPTAYVRLQEWTRQMFPAVTGFSHGWSGQVIEPNDGLAFIGRDPGGEDNVYIATGDSGNGITHGTLAGLLLTDLILGRDSPWSELYDPKRKMFRGAGEWLRENANVAAQYADWVGAGDIHALDELGLGEGAVIRHGMHRVAVYRNGDGKLCSHSARCTHLGCAVRWSAAEKSWNCPCHGSRFDAQSGAVLNGPASRPLEPFDPARLDPDHR</sequence>
<gene>
    <name evidence="8" type="ORF">QFW77_06515</name>
</gene>
<keyword evidence="2" id="KW-0479">Metal-binding</keyword>
<dbReference type="Gene3D" id="2.102.10.10">
    <property type="entry name" value="Rieske [2Fe-2S] iron-sulphur domain"/>
    <property type="match status" value="1"/>
</dbReference>
<dbReference type="PRINTS" id="PR00162">
    <property type="entry name" value="RIESKE"/>
</dbReference>
<evidence type="ECO:0000313" key="8">
    <source>
        <dbReference type="EMBL" id="MDH5822645.1"/>
    </source>
</evidence>
<dbReference type="PROSITE" id="PS51296">
    <property type="entry name" value="RIESKE"/>
    <property type="match status" value="1"/>
</dbReference>